<gene>
    <name evidence="4" type="ORF">AN477_14660</name>
</gene>
<dbReference type="InterPro" id="IPR014001">
    <property type="entry name" value="Helicase_ATP-bd"/>
</dbReference>
<evidence type="ECO:0000259" key="2">
    <source>
        <dbReference type="PROSITE" id="PS51192"/>
    </source>
</evidence>
<dbReference type="Pfam" id="PF00271">
    <property type="entry name" value="Helicase_C"/>
    <property type="match status" value="1"/>
</dbReference>
<dbReference type="EMBL" id="LJCO01000061">
    <property type="protein sequence ID" value="KPV43019.1"/>
    <property type="molecule type" value="Genomic_DNA"/>
</dbReference>
<dbReference type="RefSeq" id="WP_054969916.1">
    <property type="nucleotide sequence ID" value="NZ_LJCO01000061.1"/>
</dbReference>
<keyword evidence="4" id="KW-0378">Hydrolase</keyword>
<dbReference type="InterPro" id="IPR027417">
    <property type="entry name" value="P-loop_NTPase"/>
</dbReference>
<feature type="domain" description="PLD phosphodiesterase" evidence="1">
    <location>
        <begin position="219"/>
        <end position="250"/>
    </location>
</feature>
<dbReference type="Gene3D" id="3.40.50.300">
    <property type="entry name" value="P-loop containing nucleotide triphosphate hydrolases"/>
    <property type="match status" value="2"/>
</dbReference>
<dbReference type="STRING" id="471514.AN477_14660"/>
<dbReference type="PROSITE" id="PS50035">
    <property type="entry name" value="PLD"/>
    <property type="match status" value="1"/>
</dbReference>
<dbReference type="GO" id="GO:0006793">
    <property type="term" value="P:phosphorus metabolic process"/>
    <property type="evidence" value="ECO:0007669"/>
    <property type="project" value="UniProtKB-ARBA"/>
</dbReference>
<keyword evidence="5" id="KW-1185">Reference proteome</keyword>
<dbReference type="Gene3D" id="3.30.870.10">
    <property type="entry name" value="Endonuclease Chain A"/>
    <property type="match status" value="1"/>
</dbReference>
<dbReference type="GO" id="GO:0003677">
    <property type="term" value="F:DNA binding"/>
    <property type="evidence" value="ECO:0007669"/>
    <property type="project" value="InterPro"/>
</dbReference>
<dbReference type="Pfam" id="PF13091">
    <property type="entry name" value="PLDc_2"/>
    <property type="match status" value="1"/>
</dbReference>
<keyword evidence="4" id="KW-0347">Helicase</keyword>
<dbReference type="Proteomes" id="UP000050482">
    <property type="component" value="Unassembled WGS sequence"/>
</dbReference>
<dbReference type="GO" id="GO:0016887">
    <property type="term" value="F:ATP hydrolysis activity"/>
    <property type="evidence" value="ECO:0007669"/>
    <property type="project" value="TreeGrafter"/>
</dbReference>
<dbReference type="InterPro" id="IPR006935">
    <property type="entry name" value="Helicase/UvrB_N"/>
</dbReference>
<dbReference type="InterPro" id="IPR052511">
    <property type="entry name" value="ATP-dep_Helicase"/>
</dbReference>
<name>A0A0P9D0L4_9BACL</name>
<dbReference type="Pfam" id="PF11907">
    <property type="entry name" value="DUF3427"/>
    <property type="match status" value="1"/>
</dbReference>
<evidence type="ECO:0000259" key="1">
    <source>
        <dbReference type="PROSITE" id="PS50035"/>
    </source>
</evidence>
<dbReference type="CDD" id="cd09203">
    <property type="entry name" value="PLDc_N_DEXD_b1"/>
    <property type="match status" value="1"/>
</dbReference>
<dbReference type="InterPro" id="IPR025202">
    <property type="entry name" value="PLD-like_dom"/>
</dbReference>
<evidence type="ECO:0000313" key="4">
    <source>
        <dbReference type="EMBL" id="KPV43019.1"/>
    </source>
</evidence>
<dbReference type="PROSITE" id="PS51192">
    <property type="entry name" value="HELICASE_ATP_BIND_1"/>
    <property type="match status" value="1"/>
</dbReference>
<dbReference type="SUPFAM" id="SSF52540">
    <property type="entry name" value="P-loop containing nucleoside triphosphate hydrolases"/>
    <property type="match status" value="1"/>
</dbReference>
<dbReference type="CDD" id="cd18799">
    <property type="entry name" value="SF2_C_EcoAI-like"/>
    <property type="match status" value="1"/>
</dbReference>
<dbReference type="Pfam" id="PF04851">
    <property type="entry name" value="ResIII"/>
    <property type="match status" value="1"/>
</dbReference>
<comment type="caution">
    <text evidence="4">The sequence shown here is derived from an EMBL/GenBank/DDBJ whole genome shotgun (WGS) entry which is preliminary data.</text>
</comment>
<reference evidence="4 5" key="1">
    <citation type="submission" date="2015-09" db="EMBL/GenBank/DDBJ databases">
        <title>Draft genome sequence of Alicyclobacillus ferrooxydans DSM 22381.</title>
        <authorList>
            <person name="Hemp J."/>
        </authorList>
    </citation>
    <scope>NUCLEOTIDE SEQUENCE [LARGE SCALE GENOMIC DNA]</scope>
    <source>
        <strain evidence="4 5">TC-34</strain>
    </source>
</reference>
<dbReference type="PANTHER" id="PTHR47962">
    <property type="entry name" value="ATP-DEPENDENT HELICASE LHR-RELATED-RELATED"/>
    <property type="match status" value="1"/>
</dbReference>
<dbReference type="InterPro" id="IPR001650">
    <property type="entry name" value="Helicase_C-like"/>
</dbReference>
<keyword evidence="4" id="KW-0547">Nucleotide-binding</keyword>
<dbReference type="AlphaFoldDB" id="A0A0P9D0L4"/>
<dbReference type="InterPro" id="IPR001736">
    <property type="entry name" value="PLipase_D/transphosphatidylase"/>
</dbReference>
<dbReference type="InterPro" id="IPR021835">
    <property type="entry name" value="DUF3427"/>
</dbReference>
<dbReference type="SMART" id="SM00490">
    <property type="entry name" value="HELICc"/>
    <property type="match status" value="1"/>
</dbReference>
<sequence>MLKSGFYEQVVNKLIRRDLELLSEDNDFFIDSQRMDIAESVGVLAQYMGNVMRSALEVVQSDDALHRRVEICNRLIQLLSAETGEPFLEDYSVTSEAELLLALLDKRNTVRAVARKSETSALRPTTSISQSSLFTGAKHEPSMINELKREILTSDRVDMLVSFIKWSGLRLMMDELREFTQTRELRIITTSYMGATDIKAIDELRALPNTHIRVSYDTNRTRLHAKAYVFHRETGFSTAYIGSSNVSNAALSTGMEWNVKVTKQDLPHTYQKVAATFEGYWNDYEFTPYEQSERPMLVRALNSERYQSGDTAHFSFDIKPYGFQREILERLEAERVVHGHYRNLVVAATGTGKTVISAFDYKRFREQNRTRPNRLLFVAHREEILKQSIDCFRTVLRDENFGELFVGGHEPSRLDHLFISIQTFNSRNLASETSPDYFDFIVVDEFHHAAAASYQKLLDHYQPSILLGLTATPERLDGKDVTDYFDHRIAAEIRLPEAIDRELLAPFQYFGVSDSADLSQLHWRRGGYDLNELSNLYTGNRHRAELIIQSLRRYVSDLSKVIGLGFCVSVEHAEFMASFMNQNGVPSRALHAKSPADDRTSAKRELASGQLRFIFVVDLYNEGVDIPEVNTILFLRPTESLTVFLQQLGRGLRTIEGKECLTVLDFIGQSHKNYRFEDKFGALLARSRGSVQDEVKQGFQNVPRGCFIQLEKQAREYVLRNIGQGMNTKRSLIARIKTFEEDSGQALTLRNFIDHYHLSLRDLYRGNSPVSFSRLLNLAGVIPDFTSSDDHEMTITKSLLRISAINSRRWIQLLLDVLEGSRNGGELAMGHRPSMPGTTHQVDLDELSFLDHQMLLMFHYTVWQKPLNDRGFVSLSDSLEAIQKCPELCTEICDILRYNLSHIDFVDEPVDLGFDNVLDLHCSYSRDQVLAALNYYTEDKKPAMREGVKYLAEKNLDVFFITLNKSEKDYSPTTMYQDYFINDILFHWQSQSTTPADSPTGQRYIHHKENGSRVALFVREYKGDSAGTLPYLYLGTAEYVSHTGSRPINVTWRLHRPVPAGVFNEINTLLVV</sequence>
<protein>
    <submittedName>
        <fullName evidence="4">Helicase</fullName>
    </submittedName>
</protein>
<accession>A0A0P9D0L4</accession>
<dbReference type="GO" id="GO:0004386">
    <property type="term" value="F:helicase activity"/>
    <property type="evidence" value="ECO:0007669"/>
    <property type="project" value="UniProtKB-KW"/>
</dbReference>
<organism evidence="4 5">
    <name type="scientific">Alicyclobacillus ferrooxydans</name>
    <dbReference type="NCBI Taxonomy" id="471514"/>
    <lineage>
        <taxon>Bacteria</taxon>
        <taxon>Bacillati</taxon>
        <taxon>Bacillota</taxon>
        <taxon>Bacilli</taxon>
        <taxon>Bacillales</taxon>
        <taxon>Alicyclobacillaceae</taxon>
        <taxon>Alicyclobacillus</taxon>
    </lineage>
</organism>
<feature type="domain" description="Helicase C-terminal" evidence="3">
    <location>
        <begin position="550"/>
        <end position="703"/>
    </location>
</feature>
<keyword evidence="4" id="KW-0067">ATP-binding</keyword>
<dbReference type="PANTHER" id="PTHR47962:SF7">
    <property type="entry name" value="MITOCHONDRIAL ATP-DEPENDENT HELICASE IRC3-RELATED"/>
    <property type="match status" value="1"/>
</dbReference>
<proteinExistence type="predicted"/>
<feature type="domain" description="Helicase ATP-binding" evidence="2">
    <location>
        <begin position="334"/>
        <end position="491"/>
    </location>
</feature>
<evidence type="ECO:0000313" key="5">
    <source>
        <dbReference type="Proteomes" id="UP000050482"/>
    </source>
</evidence>
<dbReference type="GO" id="GO:0005524">
    <property type="term" value="F:ATP binding"/>
    <property type="evidence" value="ECO:0007669"/>
    <property type="project" value="InterPro"/>
</dbReference>
<dbReference type="PATRIC" id="fig|471514.4.peg.4040"/>
<dbReference type="PROSITE" id="PS51194">
    <property type="entry name" value="HELICASE_CTER"/>
    <property type="match status" value="1"/>
</dbReference>
<dbReference type="SMART" id="SM00487">
    <property type="entry name" value="DEXDc"/>
    <property type="match status" value="1"/>
</dbReference>
<dbReference type="CDD" id="cd18032">
    <property type="entry name" value="DEXHc_RE_I_III_res"/>
    <property type="match status" value="1"/>
</dbReference>
<dbReference type="OrthoDB" id="9802848at2"/>
<dbReference type="SUPFAM" id="SSF56024">
    <property type="entry name" value="Phospholipase D/nuclease"/>
    <property type="match status" value="1"/>
</dbReference>
<evidence type="ECO:0000259" key="3">
    <source>
        <dbReference type="PROSITE" id="PS51194"/>
    </source>
</evidence>